<feature type="signal peptide" evidence="3">
    <location>
        <begin position="1"/>
        <end position="24"/>
    </location>
</feature>
<gene>
    <name evidence="5" type="ORF">DRW07_00700</name>
</gene>
<feature type="domain" description="Solute-binding protein family 3/N-terminal" evidence="4">
    <location>
        <begin position="55"/>
        <end position="279"/>
    </location>
</feature>
<dbReference type="PROSITE" id="PS51257">
    <property type="entry name" value="PROKAR_LIPOPROTEIN"/>
    <property type="match status" value="1"/>
</dbReference>
<sequence length="285" mass="31966">MKIPNFWLILVVSFVLMSCTQEHASQSNAAQTAPPEPEVVSESNAADATVKSDCAFRLGFDVWAPYQFVDLNNQVSGLDIELISDVASLMDCDLEFVQGTWRDLLQGLENGNIDMLLGASKTPARETFAHFSLPYRQEEFVLYIRTNEPEFAAFKSIDDFIQNGSKIGLVSEYFYGDEISSMLDSEDKADHFVFGIMGELNVARLLDMDIDAYLEDSFVGASIIRRKALSSMIEPHSIRITTGDIYVMFSKSNVTEAQVEAFNVALANYKMSDKYRTVLNKYTNL</sequence>
<comment type="similarity">
    <text evidence="1">Belongs to the bacterial solute-binding protein 3 family.</text>
</comment>
<dbReference type="SUPFAM" id="SSF53850">
    <property type="entry name" value="Periplasmic binding protein-like II"/>
    <property type="match status" value="1"/>
</dbReference>
<evidence type="ECO:0000313" key="5">
    <source>
        <dbReference type="EMBL" id="RPJ67966.1"/>
    </source>
</evidence>
<dbReference type="RefSeq" id="WP_124025968.1">
    <property type="nucleotide sequence ID" value="NZ_JBHRSN010000005.1"/>
</dbReference>
<dbReference type="OrthoDB" id="9768183at2"/>
<organism evidence="5 6">
    <name type="scientific">Alteromonas sediminis</name>
    <dbReference type="NCBI Taxonomy" id="2259342"/>
    <lineage>
        <taxon>Bacteria</taxon>
        <taxon>Pseudomonadati</taxon>
        <taxon>Pseudomonadota</taxon>
        <taxon>Gammaproteobacteria</taxon>
        <taxon>Alteromonadales</taxon>
        <taxon>Alteromonadaceae</taxon>
        <taxon>Alteromonas/Salinimonas group</taxon>
        <taxon>Alteromonas</taxon>
    </lineage>
</organism>
<dbReference type="PANTHER" id="PTHR35936:SF19">
    <property type="entry name" value="AMINO-ACID-BINDING PROTEIN YXEM-RELATED"/>
    <property type="match status" value="1"/>
</dbReference>
<feature type="chain" id="PRO_5018311424" evidence="3">
    <location>
        <begin position="25"/>
        <end position="285"/>
    </location>
</feature>
<evidence type="ECO:0000256" key="1">
    <source>
        <dbReference type="ARBA" id="ARBA00010333"/>
    </source>
</evidence>
<dbReference type="Gene3D" id="3.40.190.10">
    <property type="entry name" value="Periplasmic binding protein-like II"/>
    <property type="match status" value="2"/>
</dbReference>
<evidence type="ECO:0000313" key="6">
    <source>
        <dbReference type="Proteomes" id="UP000275281"/>
    </source>
</evidence>
<comment type="caution">
    <text evidence="5">The sequence shown here is derived from an EMBL/GenBank/DDBJ whole genome shotgun (WGS) entry which is preliminary data.</text>
</comment>
<keyword evidence="6" id="KW-1185">Reference proteome</keyword>
<keyword evidence="2 3" id="KW-0732">Signal</keyword>
<proteinExistence type="inferred from homology"/>
<dbReference type="Pfam" id="PF00497">
    <property type="entry name" value="SBP_bac_3"/>
    <property type="match status" value="1"/>
</dbReference>
<dbReference type="SMART" id="SM00062">
    <property type="entry name" value="PBPb"/>
    <property type="match status" value="1"/>
</dbReference>
<dbReference type="PANTHER" id="PTHR35936">
    <property type="entry name" value="MEMBRANE-BOUND LYTIC MUREIN TRANSGLYCOSYLASE F"/>
    <property type="match status" value="1"/>
</dbReference>
<evidence type="ECO:0000259" key="4">
    <source>
        <dbReference type="SMART" id="SM00062"/>
    </source>
</evidence>
<dbReference type="InterPro" id="IPR001638">
    <property type="entry name" value="Solute-binding_3/MltF_N"/>
</dbReference>
<protein>
    <submittedName>
        <fullName evidence="5">Amino acid ABC transporter substrate-binding protein</fullName>
    </submittedName>
</protein>
<evidence type="ECO:0000256" key="3">
    <source>
        <dbReference type="SAM" id="SignalP"/>
    </source>
</evidence>
<evidence type="ECO:0000256" key="2">
    <source>
        <dbReference type="ARBA" id="ARBA00022729"/>
    </source>
</evidence>
<name>A0A3N5Y4V7_9ALTE</name>
<dbReference type="Proteomes" id="UP000275281">
    <property type="component" value="Unassembled WGS sequence"/>
</dbReference>
<dbReference type="EMBL" id="RPOK01000001">
    <property type="protein sequence ID" value="RPJ67966.1"/>
    <property type="molecule type" value="Genomic_DNA"/>
</dbReference>
<accession>A0A3N5Y4V7</accession>
<reference evidence="5 6" key="1">
    <citation type="submission" date="2018-11" db="EMBL/GenBank/DDBJ databases">
        <authorList>
            <person name="Ye M.-Q."/>
            <person name="Du Z.-J."/>
        </authorList>
    </citation>
    <scope>NUCLEOTIDE SEQUENCE [LARGE SCALE GENOMIC DNA]</scope>
    <source>
        <strain evidence="5 6">U0105</strain>
    </source>
</reference>
<dbReference type="AlphaFoldDB" id="A0A3N5Y4V7"/>